<evidence type="ECO:0000256" key="1">
    <source>
        <dbReference type="ARBA" id="ARBA00029457"/>
    </source>
</evidence>
<dbReference type="AlphaFoldDB" id="A0A914X3J1"/>
<dbReference type="PANTHER" id="PTHR31493">
    <property type="entry name" value="NAZO FAMILY MEMBER"/>
    <property type="match status" value="1"/>
</dbReference>
<organism evidence="2 3">
    <name type="scientific">Plectus sambesii</name>
    <dbReference type="NCBI Taxonomy" id="2011161"/>
    <lineage>
        <taxon>Eukaryota</taxon>
        <taxon>Metazoa</taxon>
        <taxon>Ecdysozoa</taxon>
        <taxon>Nematoda</taxon>
        <taxon>Chromadorea</taxon>
        <taxon>Plectida</taxon>
        <taxon>Plectina</taxon>
        <taxon>Plectoidea</taxon>
        <taxon>Plectidae</taxon>
        <taxon>Plectus</taxon>
    </lineage>
</organism>
<protein>
    <submittedName>
        <fullName evidence="3">Uncharacterized protein</fullName>
    </submittedName>
</protein>
<evidence type="ECO:0000313" key="2">
    <source>
        <dbReference type="Proteomes" id="UP000887566"/>
    </source>
</evidence>
<comment type="similarity">
    <text evidence="1">Belongs to the C19orf12 family.</text>
</comment>
<dbReference type="Pfam" id="PF20721">
    <property type="entry name" value="C19orf12"/>
    <property type="match status" value="1"/>
</dbReference>
<dbReference type="WBParaSite" id="PSAMB.scaffold588size46459.g7180.t1">
    <property type="protein sequence ID" value="PSAMB.scaffold588size46459.g7180.t1"/>
    <property type="gene ID" value="PSAMB.scaffold588size46459.g7180"/>
</dbReference>
<sequence>MASLVYFYKVLDILGQSREMKQTVIGIAKQTGYTASGAAVGGLVAGPAGAFVGAIFGAWAGYMNADEYQSLLSVIQGLSDDEKYRLQQKIQALVGSVSVEQFVSWIQTEGHRQLLLTILGEAVKT</sequence>
<name>A0A914X3J1_9BILA</name>
<evidence type="ECO:0000313" key="3">
    <source>
        <dbReference type="WBParaSite" id="PSAMB.scaffold588size46459.g7180.t1"/>
    </source>
</evidence>
<proteinExistence type="inferred from homology"/>
<dbReference type="InterPro" id="IPR033369">
    <property type="entry name" value="C19orf12"/>
</dbReference>
<keyword evidence="2" id="KW-1185">Reference proteome</keyword>
<accession>A0A914X3J1</accession>
<dbReference type="Proteomes" id="UP000887566">
    <property type="component" value="Unplaced"/>
</dbReference>
<dbReference type="PANTHER" id="PTHR31493:SF1">
    <property type="entry name" value="PROTEIN C19ORF12"/>
    <property type="match status" value="1"/>
</dbReference>
<reference evidence="3" key="1">
    <citation type="submission" date="2022-11" db="UniProtKB">
        <authorList>
            <consortium name="WormBaseParasite"/>
        </authorList>
    </citation>
    <scope>IDENTIFICATION</scope>
</reference>